<keyword evidence="5 8" id="KW-0658">Purine biosynthesis</keyword>
<dbReference type="GO" id="GO:0046872">
    <property type="term" value="F:metal ion binding"/>
    <property type="evidence" value="ECO:0007669"/>
    <property type="project" value="InterPro"/>
</dbReference>
<keyword evidence="4 8" id="KW-0547">Nucleotide-binding</keyword>
<keyword evidence="7" id="KW-0464">Manganese</keyword>
<dbReference type="SUPFAM" id="SSF51246">
    <property type="entry name" value="Rudiment single hybrid motif"/>
    <property type="match status" value="1"/>
</dbReference>
<sequence>MSNLNKQILPPSTIGIIGGGQLGQMMALSAKSMGYKVGILDPTPNSPAGQVSDFQIVANYSDEKALQELAEKSDVLTYEFENVDQYNLEKVEKITSVPQKIDELVITSNRLKEKSFLSSNGIPVTQYARVTNEKELYEAVEKIGRPGILKTTEGGYDGHGQIDINEDSLLSVVSKSIGKAEWIYEKKQSFVKEVSMIVTRDFRNNVLTFPLSENIHRDHILHTSIIPARVDDEIHQKASVISKKVASSLELYGVLGIEFFVLDNDELLVNELAPRPHNSGHFSIEACNISQFEAHIRSICGLEIPPIKLLNSSVMVNMLGDELTVGRRNLPTHPEWHFHDYGKAEIRPKRKMGHITVVGNSLNNLLDSVEKFK</sequence>
<comment type="function">
    <text evidence="8">Catalyzes the ATP-dependent conversion of 5-aminoimidazole ribonucleotide (AIR) and HCO(3)(-) to N5-carboxyaminoimidazole ribonucleotide (N5-CAIR).</text>
</comment>
<comment type="cofactor">
    <cofactor evidence="2">
        <name>Mg(2+)</name>
        <dbReference type="ChEBI" id="CHEBI:18420"/>
    </cofactor>
</comment>
<protein>
    <recommendedName>
        <fullName evidence="8 9">N5-carboxyaminoimidazole ribonucleotide synthase</fullName>
        <shortName evidence="8 9">N5-CAIR synthase</shortName>
        <ecNumber evidence="8 9">6.3.4.18</ecNumber>
    </recommendedName>
    <alternativeName>
        <fullName evidence="8 9">5-(carboxyamino)imidazole ribonucleotide synthetase</fullName>
    </alternativeName>
</protein>
<dbReference type="InterPro" id="IPR013815">
    <property type="entry name" value="ATP_grasp_subdomain_1"/>
</dbReference>
<evidence type="ECO:0000259" key="10">
    <source>
        <dbReference type="PROSITE" id="PS50975"/>
    </source>
</evidence>
<dbReference type="PROSITE" id="PS50975">
    <property type="entry name" value="ATP_GRASP"/>
    <property type="match status" value="1"/>
</dbReference>
<dbReference type="NCBIfam" id="NF004675">
    <property type="entry name" value="PRK06019.1-1"/>
    <property type="match status" value="1"/>
</dbReference>
<dbReference type="FunFam" id="3.40.50.20:FF:000016">
    <property type="entry name" value="N5-carboxyaminoimidazole ribonucleotide synthase"/>
    <property type="match status" value="1"/>
</dbReference>
<feature type="binding site" evidence="8">
    <location>
        <position position="110"/>
    </location>
    <ligand>
        <name>ATP</name>
        <dbReference type="ChEBI" id="CHEBI:30616"/>
    </ligand>
</feature>
<dbReference type="SUPFAM" id="SSF56059">
    <property type="entry name" value="Glutathione synthetase ATP-binding domain-like"/>
    <property type="match status" value="1"/>
</dbReference>
<evidence type="ECO:0000256" key="1">
    <source>
        <dbReference type="ARBA" id="ARBA00001936"/>
    </source>
</evidence>
<dbReference type="HAMAP" id="MF_01928">
    <property type="entry name" value="PurK"/>
    <property type="match status" value="1"/>
</dbReference>
<keyword evidence="6 8" id="KW-0067">ATP-binding</keyword>
<dbReference type="GO" id="GO:0034028">
    <property type="term" value="F:5-(carboxyamino)imidazole ribonucleotide synthase activity"/>
    <property type="evidence" value="ECO:0007669"/>
    <property type="project" value="UniProtKB-UniRule"/>
</dbReference>
<dbReference type="OrthoDB" id="9804625at2"/>
<feature type="binding site" evidence="8">
    <location>
        <position position="150"/>
    </location>
    <ligand>
        <name>ATP</name>
        <dbReference type="ChEBI" id="CHEBI:30616"/>
    </ligand>
</feature>
<reference evidence="11 12" key="1">
    <citation type="journal article" date="2015" name="Genome Announc.">
        <title>Expanding the biotechnology potential of lactobacilli through comparative genomics of 213 strains and associated genera.</title>
        <authorList>
            <person name="Sun Z."/>
            <person name="Harris H.M."/>
            <person name="McCann A."/>
            <person name="Guo C."/>
            <person name="Argimon S."/>
            <person name="Zhang W."/>
            <person name="Yang X."/>
            <person name="Jeffery I.B."/>
            <person name="Cooney J.C."/>
            <person name="Kagawa T.F."/>
            <person name="Liu W."/>
            <person name="Song Y."/>
            <person name="Salvetti E."/>
            <person name="Wrobel A."/>
            <person name="Rasinkangas P."/>
            <person name="Parkhill J."/>
            <person name="Rea M.C."/>
            <person name="O'Sullivan O."/>
            <person name="Ritari J."/>
            <person name="Douillard F.P."/>
            <person name="Paul Ross R."/>
            <person name="Yang R."/>
            <person name="Briner A.E."/>
            <person name="Felis G.E."/>
            <person name="de Vos W.M."/>
            <person name="Barrangou R."/>
            <person name="Klaenhammer T.R."/>
            <person name="Caufield P.W."/>
            <person name="Cui Y."/>
            <person name="Zhang H."/>
            <person name="O'Toole P.W."/>
        </authorList>
    </citation>
    <scope>NUCLEOTIDE SEQUENCE [LARGE SCALE GENOMIC DNA]</scope>
    <source>
        <strain evidence="11 12">DSM 23829</strain>
    </source>
</reference>
<dbReference type="GO" id="GO:0005524">
    <property type="term" value="F:ATP binding"/>
    <property type="evidence" value="ECO:0007669"/>
    <property type="project" value="UniProtKB-UniRule"/>
</dbReference>
<dbReference type="NCBIfam" id="NF004676">
    <property type="entry name" value="PRK06019.1-2"/>
    <property type="match status" value="1"/>
</dbReference>
<comment type="caution">
    <text evidence="11">The sequence shown here is derived from an EMBL/GenBank/DDBJ whole genome shotgun (WGS) entry which is preliminary data.</text>
</comment>
<dbReference type="InterPro" id="IPR011054">
    <property type="entry name" value="Rudment_hybrid_motif"/>
</dbReference>
<comment type="cofactor">
    <cofactor evidence="1">
        <name>Mn(2+)</name>
        <dbReference type="ChEBI" id="CHEBI:29035"/>
    </cofactor>
</comment>
<evidence type="ECO:0000256" key="3">
    <source>
        <dbReference type="ARBA" id="ARBA00022598"/>
    </source>
</evidence>
<dbReference type="InterPro" id="IPR011761">
    <property type="entry name" value="ATP-grasp"/>
</dbReference>
<dbReference type="GO" id="GO:0004638">
    <property type="term" value="F:phosphoribosylaminoimidazole carboxylase activity"/>
    <property type="evidence" value="ECO:0007669"/>
    <property type="project" value="InterPro"/>
</dbReference>
<evidence type="ECO:0000256" key="9">
    <source>
        <dbReference type="RuleBase" id="RU361200"/>
    </source>
</evidence>
<organism evidence="11 12">
    <name type="scientific">Apilactobacillus ozensis DSM 23829 = JCM 17196</name>
    <dbReference type="NCBI Taxonomy" id="1423781"/>
    <lineage>
        <taxon>Bacteria</taxon>
        <taxon>Bacillati</taxon>
        <taxon>Bacillota</taxon>
        <taxon>Bacilli</taxon>
        <taxon>Lactobacillales</taxon>
        <taxon>Lactobacillaceae</taxon>
        <taxon>Apilactobacillus</taxon>
    </lineage>
</organism>
<evidence type="ECO:0000313" key="11">
    <source>
        <dbReference type="EMBL" id="KRM67928.1"/>
    </source>
</evidence>
<comment type="function">
    <text evidence="9">Catalyzes the ATP-dependent conversion of 5-aminoimidazole ribonucleotide (AIR) and HCO(3)- to N5-carboxyaminoimidazole ribonucleotide (N5-CAIR).</text>
</comment>
<dbReference type="InterPro" id="IPR040686">
    <property type="entry name" value="PurK_C"/>
</dbReference>
<keyword evidence="3 8" id="KW-0436">Ligase</keyword>
<evidence type="ECO:0000256" key="4">
    <source>
        <dbReference type="ARBA" id="ARBA00022741"/>
    </source>
</evidence>
<feature type="binding site" evidence="8">
    <location>
        <position position="216"/>
    </location>
    <ligand>
        <name>ATP</name>
        <dbReference type="ChEBI" id="CHEBI:30616"/>
    </ligand>
</feature>
<proteinExistence type="inferred from homology"/>
<dbReference type="AlphaFoldDB" id="A0A0R2AL39"/>
<feature type="binding site" evidence="8">
    <location>
        <position position="193"/>
    </location>
    <ligand>
        <name>ATP</name>
        <dbReference type="ChEBI" id="CHEBI:30616"/>
    </ligand>
</feature>
<dbReference type="Proteomes" id="UP000052012">
    <property type="component" value="Unassembled WGS sequence"/>
</dbReference>
<comment type="caution">
    <text evidence="8">Lacks conserved residue(s) required for the propagation of feature annotation.</text>
</comment>
<dbReference type="Pfam" id="PF22660">
    <property type="entry name" value="RS_preATP-grasp-like"/>
    <property type="match status" value="1"/>
</dbReference>
<dbReference type="InterPro" id="IPR003135">
    <property type="entry name" value="ATP-grasp_carboxylate-amine"/>
</dbReference>
<dbReference type="PANTHER" id="PTHR11609:SF5">
    <property type="entry name" value="PHOSPHORIBOSYLAMINOIMIDAZOLE CARBOXYLASE"/>
    <property type="match status" value="1"/>
</dbReference>
<keyword evidence="12" id="KW-1185">Reference proteome</keyword>
<evidence type="ECO:0000256" key="5">
    <source>
        <dbReference type="ARBA" id="ARBA00022755"/>
    </source>
</evidence>
<comment type="catalytic activity">
    <reaction evidence="8 9">
        <text>5-amino-1-(5-phospho-beta-D-ribosyl)imidazole + hydrogencarbonate + ATP = 5-carboxyamino-1-(5-phospho-D-ribosyl)imidazole + ADP + phosphate + 2 H(+)</text>
        <dbReference type="Rhea" id="RHEA:19317"/>
        <dbReference type="ChEBI" id="CHEBI:15378"/>
        <dbReference type="ChEBI" id="CHEBI:17544"/>
        <dbReference type="ChEBI" id="CHEBI:30616"/>
        <dbReference type="ChEBI" id="CHEBI:43474"/>
        <dbReference type="ChEBI" id="CHEBI:58730"/>
        <dbReference type="ChEBI" id="CHEBI:137981"/>
        <dbReference type="ChEBI" id="CHEBI:456216"/>
        <dbReference type="EC" id="6.3.4.18"/>
    </reaction>
</comment>
<dbReference type="EC" id="6.3.4.18" evidence="8 9"/>
<dbReference type="NCBIfam" id="NF004679">
    <property type="entry name" value="PRK06019.1-5"/>
    <property type="match status" value="1"/>
</dbReference>
<comment type="subunit">
    <text evidence="8 9">Homodimer.</text>
</comment>
<feature type="domain" description="ATP-grasp" evidence="10">
    <location>
        <begin position="114"/>
        <end position="300"/>
    </location>
</feature>
<evidence type="ECO:0000256" key="7">
    <source>
        <dbReference type="ARBA" id="ARBA00023211"/>
    </source>
</evidence>
<evidence type="ECO:0000256" key="8">
    <source>
        <dbReference type="HAMAP-Rule" id="MF_01928"/>
    </source>
</evidence>
<dbReference type="Pfam" id="PF17769">
    <property type="entry name" value="PurK_C"/>
    <property type="match status" value="1"/>
</dbReference>
<gene>
    <name evidence="8 9" type="primary">purK</name>
    <name evidence="11" type="ORF">FD06_GL000380</name>
</gene>
<dbReference type="GO" id="GO:0005829">
    <property type="term" value="C:cytosol"/>
    <property type="evidence" value="ECO:0007669"/>
    <property type="project" value="TreeGrafter"/>
</dbReference>
<evidence type="ECO:0000256" key="2">
    <source>
        <dbReference type="ARBA" id="ARBA00001946"/>
    </source>
</evidence>
<name>A0A0R2AL39_9LACO</name>
<dbReference type="Gene3D" id="3.40.50.20">
    <property type="match status" value="1"/>
</dbReference>
<feature type="binding site" evidence="8">
    <location>
        <begin position="270"/>
        <end position="271"/>
    </location>
    <ligand>
        <name>ATP</name>
        <dbReference type="ChEBI" id="CHEBI:30616"/>
    </ligand>
</feature>
<evidence type="ECO:0000313" key="12">
    <source>
        <dbReference type="Proteomes" id="UP000052012"/>
    </source>
</evidence>
<dbReference type="NCBIfam" id="TIGR01161">
    <property type="entry name" value="purK"/>
    <property type="match status" value="1"/>
</dbReference>
<dbReference type="GO" id="GO:0006189">
    <property type="term" value="P:'de novo' IMP biosynthetic process"/>
    <property type="evidence" value="ECO:0007669"/>
    <property type="project" value="UniProtKB-UniRule"/>
</dbReference>
<dbReference type="UniPathway" id="UPA00074">
    <property type="reaction ID" value="UER00942"/>
</dbReference>
<comment type="pathway">
    <text evidence="8 9">Purine metabolism; IMP biosynthesis via de novo pathway; 5-amino-1-(5-phospho-D-ribosyl)imidazole-4-carboxylate from 5-amino-1-(5-phospho-D-ribosyl)imidazole (N5-CAIR route): step 1/2.</text>
</comment>
<comment type="similarity">
    <text evidence="8 9">Belongs to the PurK/PurT family.</text>
</comment>
<evidence type="ECO:0000256" key="6">
    <source>
        <dbReference type="ARBA" id="ARBA00022840"/>
    </source>
</evidence>
<dbReference type="RefSeq" id="WP_056966600.1">
    <property type="nucleotide sequence ID" value="NZ_AYYQ01000034.1"/>
</dbReference>
<dbReference type="InterPro" id="IPR054350">
    <property type="entry name" value="PurT/PurK_preATP-grasp"/>
</dbReference>
<dbReference type="Pfam" id="PF02222">
    <property type="entry name" value="ATP-grasp"/>
    <property type="match status" value="1"/>
</dbReference>
<dbReference type="PATRIC" id="fig|1423781.4.peg.390"/>
<accession>A0A0R2AL39</accession>
<dbReference type="Gene3D" id="3.30.1490.20">
    <property type="entry name" value="ATP-grasp fold, A domain"/>
    <property type="match status" value="1"/>
</dbReference>
<dbReference type="PANTHER" id="PTHR11609">
    <property type="entry name" value="PURINE BIOSYNTHESIS PROTEIN 6/7, PUR6/7"/>
    <property type="match status" value="1"/>
</dbReference>
<dbReference type="EMBL" id="AYYQ01000034">
    <property type="protein sequence ID" value="KRM67928.1"/>
    <property type="molecule type" value="Genomic_DNA"/>
</dbReference>
<dbReference type="STRING" id="1423781.FD06_GL000380"/>
<dbReference type="Gene3D" id="3.30.470.20">
    <property type="entry name" value="ATP-grasp fold, B domain"/>
    <property type="match status" value="1"/>
</dbReference>
<dbReference type="SUPFAM" id="SSF52440">
    <property type="entry name" value="PreATP-grasp domain"/>
    <property type="match status" value="1"/>
</dbReference>
<feature type="binding site" evidence="8">
    <location>
        <begin position="155"/>
        <end position="161"/>
    </location>
    <ligand>
        <name>ATP</name>
        <dbReference type="ChEBI" id="CHEBI:30616"/>
    </ligand>
</feature>
<dbReference type="InterPro" id="IPR005875">
    <property type="entry name" value="PurK"/>
</dbReference>
<dbReference type="InterPro" id="IPR016185">
    <property type="entry name" value="PreATP-grasp_dom_sf"/>
</dbReference>